<feature type="chain" id="PRO_5040107065" evidence="2">
    <location>
        <begin position="21"/>
        <end position="235"/>
    </location>
</feature>
<accession>A0A9P0AAS2</accession>
<feature type="compositionally biased region" description="Basic residues" evidence="1">
    <location>
        <begin position="133"/>
        <end position="143"/>
    </location>
</feature>
<evidence type="ECO:0000256" key="2">
    <source>
        <dbReference type="SAM" id="SignalP"/>
    </source>
</evidence>
<name>A0A9P0AAS2_BEMTA</name>
<dbReference type="AlphaFoldDB" id="A0A9P0AAS2"/>
<protein>
    <submittedName>
        <fullName evidence="3">Uncharacterized protein</fullName>
    </submittedName>
</protein>
<dbReference type="KEGG" id="btab:109043353"/>
<dbReference type="EMBL" id="OU963864">
    <property type="protein sequence ID" value="CAH0386916.1"/>
    <property type="molecule type" value="Genomic_DNA"/>
</dbReference>
<evidence type="ECO:0000256" key="1">
    <source>
        <dbReference type="SAM" id="MobiDB-lite"/>
    </source>
</evidence>
<reference evidence="3" key="1">
    <citation type="submission" date="2021-12" db="EMBL/GenBank/DDBJ databases">
        <authorList>
            <person name="King R."/>
        </authorList>
    </citation>
    <scope>NUCLEOTIDE SEQUENCE</scope>
</reference>
<feature type="compositionally biased region" description="Low complexity" evidence="1">
    <location>
        <begin position="103"/>
        <end position="132"/>
    </location>
</feature>
<sequence length="235" mass="26172">MSEQMDLVCCLLLLFSIANGLEISGTTANVDRELIFDITDTQLDVHLPSNLQPQSGATHFLSDTPDQQQLATRSGLKAVGTFVKTLSRKMTGFPRKGKRSKSRGGSFVSRGGSFASRGSFGRQDSSRDVGSSSRRHGAVRRPPKRELSHSEKYGPPGGYNKQMVHYDENDIPSPRTQRQLEKGPSEEELRKQFGPEGGYPRPMVQKPSEEELRRRFGPEGGYPRPMVRYDEKGSK</sequence>
<feature type="compositionally biased region" description="Basic and acidic residues" evidence="1">
    <location>
        <begin position="178"/>
        <end position="193"/>
    </location>
</feature>
<proteinExistence type="predicted"/>
<evidence type="ECO:0000313" key="4">
    <source>
        <dbReference type="Proteomes" id="UP001152759"/>
    </source>
</evidence>
<gene>
    <name evidence="3" type="ORF">BEMITA_LOCUS5980</name>
</gene>
<feature type="region of interest" description="Disordered" evidence="1">
    <location>
        <begin position="90"/>
        <end position="235"/>
    </location>
</feature>
<evidence type="ECO:0000313" key="3">
    <source>
        <dbReference type="EMBL" id="CAH0386916.1"/>
    </source>
</evidence>
<keyword evidence="4" id="KW-1185">Reference proteome</keyword>
<feature type="signal peptide" evidence="2">
    <location>
        <begin position="1"/>
        <end position="20"/>
    </location>
</feature>
<feature type="compositionally biased region" description="Basic and acidic residues" evidence="1">
    <location>
        <begin position="207"/>
        <end position="217"/>
    </location>
</feature>
<keyword evidence="2" id="KW-0732">Signal</keyword>
<dbReference type="Proteomes" id="UP001152759">
    <property type="component" value="Chromosome 3"/>
</dbReference>
<organism evidence="3 4">
    <name type="scientific">Bemisia tabaci</name>
    <name type="common">Sweetpotato whitefly</name>
    <name type="synonym">Aleurodes tabaci</name>
    <dbReference type="NCBI Taxonomy" id="7038"/>
    <lineage>
        <taxon>Eukaryota</taxon>
        <taxon>Metazoa</taxon>
        <taxon>Ecdysozoa</taxon>
        <taxon>Arthropoda</taxon>
        <taxon>Hexapoda</taxon>
        <taxon>Insecta</taxon>
        <taxon>Pterygota</taxon>
        <taxon>Neoptera</taxon>
        <taxon>Paraneoptera</taxon>
        <taxon>Hemiptera</taxon>
        <taxon>Sternorrhyncha</taxon>
        <taxon>Aleyrodoidea</taxon>
        <taxon>Aleyrodidae</taxon>
        <taxon>Aleyrodinae</taxon>
        <taxon>Bemisia</taxon>
    </lineage>
</organism>